<feature type="transmembrane region" description="Helical" evidence="6">
    <location>
        <begin position="263"/>
        <end position="284"/>
    </location>
</feature>
<feature type="domain" description="Major facilitator superfamily (MFS) profile" evidence="7">
    <location>
        <begin position="1"/>
        <end position="361"/>
    </location>
</feature>
<dbReference type="AlphaFoldDB" id="A0A0P7APF3"/>
<protein>
    <recommendedName>
        <fullName evidence="7">Major facilitator superfamily (MFS) profile domain-containing protein</fullName>
    </recommendedName>
</protein>
<feature type="transmembrane region" description="Helical" evidence="6">
    <location>
        <begin position="330"/>
        <end position="354"/>
    </location>
</feature>
<evidence type="ECO:0000313" key="9">
    <source>
        <dbReference type="Proteomes" id="UP000050424"/>
    </source>
</evidence>
<evidence type="ECO:0000256" key="3">
    <source>
        <dbReference type="ARBA" id="ARBA00022989"/>
    </source>
</evidence>
<feature type="transmembrane region" description="Helical" evidence="6">
    <location>
        <begin position="134"/>
        <end position="158"/>
    </location>
</feature>
<evidence type="ECO:0000256" key="4">
    <source>
        <dbReference type="ARBA" id="ARBA00023136"/>
    </source>
</evidence>
<dbReference type="PROSITE" id="PS50850">
    <property type="entry name" value="MFS"/>
    <property type="match status" value="1"/>
</dbReference>
<keyword evidence="9" id="KW-1185">Reference proteome</keyword>
<evidence type="ECO:0000256" key="5">
    <source>
        <dbReference type="ARBA" id="ARBA00023180"/>
    </source>
</evidence>
<feature type="transmembrane region" description="Helical" evidence="6">
    <location>
        <begin position="18"/>
        <end position="41"/>
    </location>
</feature>
<dbReference type="OrthoDB" id="6770063at2759"/>
<feature type="transmembrane region" description="Helical" evidence="6">
    <location>
        <begin position="199"/>
        <end position="219"/>
    </location>
</feature>
<gene>
    <name evidence="8" type="ORF">AK830_g10653</name>
</gene>
<dbReference type="PANTHER" id="PTHR23501:SF33">
    <property type="entry name" value="MAJOR FACILITATOR SUPERFAMILY (MFS) PROFILE DOMAIN-CONTAINING PROTEIN"/>
    <property type="match status" value="1"/>
</dbReference>
<keyword evidence="4 6" id="KW-0472">Membrane</keyword>
<dbReference type="SUPFAM" id="SSF103473">
    <property type="entry name" value="MFS general substrate transporter"/>
    <property type="match status" value="1"/>
</dbReference>
<dbReference type="InterPro" id="IPR011701">
    <property type="entry name" value="MFS"/>
</dbReference>
<name>A0A0P7APF3_9HYPO</name>
<evidence type="ECO:0000313" key="8">
    <source>
        <dbReference type="EMBL" id="KPM35909.1"/>
    </source>
</evidence>
<evidence type="ECO:0000256" key="1">
    <source>
        <dbReference type="ARBA" id="ARBA00004141"/>
    </source>
</evidence>
<evidence type="ECO:0000256" key="2">
    <source>
        <dbReference type="ARBA" id="ARBA00022692"/>
    </source>
</evidence>
<dbReference type="GO" id="GO:0015174">
    <property type="term" value="F:basic amino acid transmembrane transporter activity"/>
    <property type="evidence" value="ECO:0007669"/>
    <property type="project" value="TreeGrafter"/>
</dbReference>
<keyword evidence="5" id="KW-0325">Glycoprotein</keyword>
<comment type="caution">
    <text evidence="8">The sequence shown here is derived from an EMBL/GenBank/DDBJ whole genome shotgun (WGS) entry which is preliminary data.</text>
</comment>
<keyword evidence="3 6" id="KW-1133">Transmembrane helix</keyword>
<dbReference type="InterPro" id="IPR020846">
    <property type="entry name" value="MFS_dom"/>
</dbReference>
<dbReference type="Gene3D" id="1.20.1250.20">
    <property type="entry name" value="MFS general substrate transporter like domains"/>
    <property type="match status" value="2"/>
</dbReference>
<dbReference type="STRING" id="78410.A0A0P7APF3"/>
<evidence type="ECO:0000259" key="7">
    <source>
        <dbReference type="PROSITE" id="PS50850"/>
    </source>
</evidence>
<feature type="transmembrane region" description="Helical" evidence="6">
    <location>
        <begin position="93"/>
        <end position="113"/>
    </location>
</feature>
<reference evidence="8 9" key="1">
    <citation type="submission" date="2015-09" db="EMBL/GenBank/DDBJ databases">
        <title>Draft genome of a European isolate of the apple canker pathogen Neonectria ditissima.</title>
        <authorList>
            <person name="Gomez-Cortecero A."/>
            <person name="Harrison R.J."/>
            <person name="Armitage A.D."/>
        </authorList>
    </citation>
    <scope>NUCLEOTIDE SEQUENCE [LARGE SCALE GENOMIC DNA]</scope>
    <source>
        <strain evidence="8 9">R09/05</strain>
    </source>
</reference>
<dbReference type="InterPro" id="IPR036259">
    <property type="entry name" value="MFS_trans_sf"/>
</dbReference>
<proteinExistence type="predicted"/>
<feature type="transmembrane region" description="Helical" evidence="6">
    <location>
        <begin position="225"/>
        <end position="251"/>
    </location>
</feature>
<dbReference type="PANTHER" id="PTHR23501">
    <property type="entry name" value="MAJOR FACILITATOR SUPERFAMILY"/>
    <property type="match status" value="1"/>
</dbReference>
<organism evidence="8 9">
    <name type="scientific">Neonectria ditissima</name>
    <dbReference type="NCBI Taxonomy" id="78410"/>
    <lineage>
        <taxon>Eukaryota</taxon>
        <taxon>Fungi</taxon>
        <taxon>Dikarya</taxon>
        <taxon>Ascomycota</taxon>
        <taxon>Pezizomycotina</taxon>
        <taxon>Sordariomycetes</taxon>
        <taxon>Hypocreomycetidae</taxon>
        <taxon>Hypocreales</taxon>
        <taxon>Nectriaceae</taxon>
        <taxon>Neonectria</taxon>
    </lineage>
</organism>
<feature type="transmembrane region" description="Helical" evidence="6">
    <location>
        <begin position="173"/>
        <end position="192"/>
    </location>
</feature>
<sequence>MARSIGGPIGGWLAGGVGWRWCFVVQFPVAMIGLGLVLWKLPEPKHDRSKDIQASDSADSNLARVDFAGAITLVGTVLTGLLSLDLATKGSPILVTVPLIGAFVAFLLLFVLVEKYLAKEPILPLDLISKRDVLTSYSIVGFQSAGQFGLLYAIPIYFQVIGRESISSTGTRIVPVVIGNALGTILSGSLITRSKRYKYLTIFGNLVGFTGFLLILLRWHGTPNWFESLFVCLPGIGMGVIQSATFIHLAASLRHSEISIAGTAWFVAQNVGILVGASFSTTLINRVLQSRLQTLLATHENKYEIIKNATSNIEYVQTLPDAMWALVSKAYADALLCSNALSMALVAIALVVTISMREKPL</sequence>
<dbReference type="Pfam" id="PF07690">
    <property type="entry name" value="MFS_1"/>
    <property type="match status" value="1"/>
</dbReference>
<dbReference type="GO" id="GO:0000329">
    <property type="term" value="C:fungal-type vacuole membrane"/>
    <property type="evidence" value="ECO:0007669"/>
    <property type="project" value="TreeGrafter"/>
</dbReference>
<dbReference type="EMBL" id="LKCW01000226">
    <property type="protein sequence ID" value="KPM35909.1"/>
    <property type="molecule type" value="Genomic_DNA"/>
</dbReference>
<feature type="transmembrane region" description="Helical" evidence="6">
    <location>
        <begin position="62"/>
        <end position="81"/>
    </location>
</feature>
<accession>A0A0P7APF3</accession>
<evidence type="ECO:0000256" key="6">
    <source>
        <dbReference type="SAM" id="Phobius"/>
    </source>
</evidence>
<keyword evidence="2 6" id="KW-0812">Transmembrane</keyword>
<dbReference type="Proteomes" id="UP000050424">
    <property type="component" value="Unassembled WGS sequence"/>
</dbReference>
<comment type="subcellular location">
    <subcellularLocation>
        <location evidence="1">Membrane</location>
        <topology evidence="1">Multi-pass membrane protein</topology>
    </subcellularLocation>
</comment>